<reference evidence="4" key="2">
    <citation type="submission" date="2022-03" db="EMBL/GenBank/DDBJ databases">
        <title>Genome Encyclopedia of Bacteria and Archaea VI: Functional Genomics of Type Strains.</title>
        <authorList>
            <person name="Whitman W."/>
        </authorList>
    </citation>
    <scope>NUCLEOTIDE SEQUENCE</scope>
    <source>
        <strain evidence="4">HSC-15S17</strain>
    </source>
</reference>
<sequence length="238" mass="26770">MDNQARFDFYEKLYFHEMEAREQMTTRLQIPLALLISTIGMLGFMAQNLDRGRVNGWYYGFETAFLIAALFILVSGWYCVKSAWGHEYAVLPVATAWHTYHADCTALYASQPRKQRTKLICGALKNAVREKYVECATVNASINETRSFGYHMTIKYFVISATFGFAAFLCYFFGELDKSIHAKPTEISVVSSVPMKGVPMATRPAPPPPPPAPPTRHVRDDRKPAQPPKPPTRGAHGD</sequence>
<comment type="caution">
    <text evidence="3">The sequence shown here is derived from an EMBL/GenBank/DDBJ whole genome shotgun (WGS) entry which is preliminary data.</text>
</comment>
<dbReference type="Proteomes" id="UP001162889">
    <property type="component" value="Unassembled WGS sequence"/>
</dbReference>
<evidence type="ECO:0000313" key="4">
    <source>
        <dbReference type="EMBL" id="MCP2012346.1"/>
    </source>
</evidence>
<evidence type="ECO:0000313" key="3">
    <source>
        <dbReference type="EMBL" id="MBV6324906.1"/>
    </source>
</evidence>
<keyword evidence="2" id="KW-0472">Membrane</keyword>
<accession>A0AA41HIQ2</accession>
<reference evidence="3" key="1">
    <citation type="submission" date="2021-07" db="EMBL/GenBank/DDBJ databases">
        <title>Characterization of violacein-producing bacteria and related species.</title>
        <authorList>
            <person name="Wilson H.S."/>
            <person name="De Leon M.E."/>
        </authorList>
    </citation>
    <scope>NUCLEOTIDE SEQUENCE</scope>
    <source>
        <strain evidence="3">HSC-15S17</strain>
    </source>
</reference>
<feature type="transmembrane region" description="Helical" evidence="2">
    <location>
        <begin position="156"/>
        <end position="174"/>
    </location>
</feature>
<dbReference type="AlphaFoldDB" id="A0AA41HIQ2"/>
<dbReference type="EMBL" id="JAHTGR010000022">
    <property type="protein sequence ID" value="MBV6324906.1"/>
    <property type="molecule type" value="Genomic_DNA"/>
</dbReference>
<dbReference type="Proteomes" id="UP001155901">
    <property type="component" value="Unassembled WGS sequence"/>
</dbReference>
<evidence type="ECO:0000313" key="5">
    <source>
        <dbReference type="Proteomes" id="UP001155901"/>
    </source>
</evidence>
<keyword evidence="6" id="KW-1185">Reference proteome</keyword>
<feature type="transmembrane region" description="Helical" evidence="2">
    <location>
        <begin position="28"/>
        <end position="46"/>
    </location>
</feature>
<organism evidence="3 5">
    <name type="scientific">Duganella violaceipulchra</name>
    <dbReference type="NCBI Taxonomy" id="2849652"/>
    <lineage>
        <taxon>Bacteria</taxon>
        <taxon>Pseudomonadati</taxon>
        <taxon>Pseudomonadota</taxon>
        <taxon>Betaproteobacteria</taxon>
        <taxon>Burkholderiales</taxon>
        <taxon>Oxalobacteraceae</taxon>
        <taxon>Telluria group</taxon>
        <taxon>Duganella</taxon>
    </lineage>
</organism>
<dbReference type="EMBL" id="JALJZU010000017">
    <property type="protein sequence ID" value="MCP2012346.1"/>
    <property type="molecule type" value="Genomic_DNA"/>
</dbReference>
<protein>
    <submittedName>
        <fullName evidence="3">Uncharacterized protein</fullName>
    </submittedName>
</protein>
<keyword evidence="2" id="KW-1133">Transmembrane helix</keyword>
<gene>
    <name evidence="3" type="ORF">KVP70_28705</name>
    <name evidence="4" type="ORF">L1274_006107</name>
</gene>
<keyword evidence="2" id="KW-0812">Transmembrane</keyword>
<evidence type="ECO:0000256" key="1">
    <source>
        <dbReference type="SAM" id="MobiDB-lite"/>
    </source>
</evidence>
<feature type="region of interest" description="Disordered" evidence="1">
    <location>
        <begin position="197"/>
        <end position="238"/>
    </location>
</feature>
<proteinExistence type="predicted"/>
<feature type="transmembrane region" description="Helical" evidence="2">
    <location>
        <begin position="58"/>
        <end position="80"/>
    </location>
</feature>
<evidence type="ECO:0000256" key="2">
    <source>
        <dbReference type="SAM" id="Phobius"/>
    </source>
</evidence>
<name>A0AA41HIQ2_9BURK</name>
<evidence type="ECO:0000313" key="6">
    <source>
        <dbReference type="Proteomes" id="UP001162889"/>
    </source>
</evidence>
<dbReference type="RefSeq" id="WP_217945808.1">
    <property type="nucleotide sequence ID" value="NZ_JAHTGR010000022.1"/>
</dbReference>
<feature type="compositionally biased region" description="Pro residues" evidence="1">
    <location>
        <begin position="204"/>
        <end position="214"/>
    </location>
</feature>